<protein>
    <submittedName>
        <fullName evidence="2">Uncharacterized protein</fullName>
    </submittedName>
</protein>
<organism evidence="2 3">
    <name type="scientific">Polyangium fumosum</name>
    <dbReference type="NCBI Taxonomy" id="889272"/>
    <lineage>
        <taxon>Bacteria</taxon>
        <taxon>Pseudomonadati</taxon>
        <taxon>Myxococcota</taxon>
        <taxon>Polyangia</taxon>
        <taxon>Polyangiales</taxon>
        <taxon>Polyangiaceae</taxon>
        <taxon>Polyangium</taxon>
    </lineage>
</organism>
<keyword evidence="1" id="KW-0732">Signal</keyword>
<dbReference type="RefSeq" id="WP_136926964.1">
    <property type="nucleotide sequence ID" value="NZ_SSMQ01000001.1"/>
</dbReference>
<evidence type="ECO:0000313" key="3">
    <source>
        <dbReference type="Proteomes" id="UP000309215"/>
    </source>
</evidence>
<gene>
    <name evidence="2" type="ORF">E8A74_00915</name>
</gene>
<reference evidence="2 3" key="1">
    <citation type="submission" date="2019-04" db="EMBL/GenBank/DDBJ databases">
        <authorList>
            <person name="Li Y."/>
            <person name="Wang J."/>
        </authorList>
    </citation>
    <scope>NUCLEOTIDE SEQUENCE [LARGE SCALE GENOMIC DNA]</scope>
    <source>
        <strain evidence="2 3">DSM 14668</strain>
    </source>
</reference>
<comment type="caution">
    <text evidence="2">The sequence shown here is derived from an EMBL/GenBank/DDBJ whole genome shotgun (WGS) entry which is preliminary data.</text>
</comment>
<dbReference type="AlphaFoldDB" id="A0A4U1JMC2"/>
<dbReference type="OrthoDB" id="5510039at2"/>
<feature type="chain" id="PRO_5020733637" evidence="1">
    <location>
        <begin position="19"/>
        <end position="211"/>
    </location>
</feature>
<sequence length="211" mass="22340">MTRRRSALALVLSGFTFAACGPATPEPRPSFTTPGEGVVDVSSGTPIERYFPIVHGNLWHYETTSDDGARGLLLVRARRTSAFEGELVTPKGARRVAFTSEGVALLGRSVYVLRAPVVVGMSWTGEHGGGTRIVAVGQSVTVPAGRFEGCVVTVEERGGDVPVRYTTTFCPDVGITVLDVEARVGHERAELRSYGPPVNIGPEGTSVTTTP</sequence>
<dbReference type="PROSITE" id="PS51257">
    <property type="entry name" value="PROKAR_LIPOPROTEIN"/>
    <property type="match status" value="1"/>
</dbReference>
<evidence type="ECO:0000256" key="1">
    <source>
        <dbReference type="SAM" id="SignalP"/>
    </source>
</evidence>
<keyword evidence="3" id="KW-1185">Reference proteome</keyword>
<accession>A0A4U1JMC2</accession>
<name>A0A4U1JMC2_9BACT</name>
<proteinExistence type="predicted"/>
<feature type="signal peptide" evidence="1">
    <location>
        <begin position="1"/>
        <end position="18"/>
    </location>
</feature>
<dbReference type="Proteomes" id="UP000309215">
    <property type="component" value="Unassembled WGS sequence"/>
</dbReference>
<dbReference type="EMBL" id="SSMQ01000001">
    <property type="protein sequence ID" value="TKD13148.1"/>
    <property type="molecule type" value="Genomic_DNA"/>
</dbReference>
<evidence type="ECO:0000313" key="2">
    <source>
        <dbReference type="EMBL" id="TKD13148.1"/>
    </source>
</evidence>